<feature type="active site" description="Nucleophile" evidence="4">
    <location>
        <position position="41"/>
    </location>
</feature>
<dbReference type="InterPro" id="IPR050301">
    <property type="entry name" value="NTE"/>
</dbReference>
<dbReference type="RefSeq" id="WP_074950158.1">
    <property type="nucleotide sequence ID" value="NZ_FPBV01000004.1"/>
</dbReference>
<dbReference type="CDD" id="cd07205">
    <property type="entry name" value="Pat_PNPLA6_PNPLA7_NTE1_like"/>
    <property type="match status" value="1"/>
</dbReference>
<dbReference type="SUPFAM" id="SSF52151">
    <property type="entry name" value="FabD/lysophospholipase-like"/>
    <property type="match status" value="1"/>
</dbReference>
<dbReference type="OrthoDB" id="9770965at2"/>
<dbReference type="InterPro" id="IPR002641">
    <property type="entry name" value="PNPLA_dom"/>
</dbReference>
<feature type="short sequence motif" description="DGA/G" evidence="4">
    <location>
        <begin position="153"/>
        <end position="155"/>
    </location>
</feature>
<keyword evidence="1 4" id="KW-0378">Hydrolase</keyword>
<dbReference type="AlphaFoldDB" id="A0A1I7H7D1"/>
<dbReference type="EMBL" id="FPBV01000004">
    <property type="protein sequence ID" value="SFU56585.1"/>
    <property type="molecule type" value="Genomic_DNA"/>
</dbReference>
<evidence type="ECO:0000259" key="5">
    <source>
        <dbReference type="PROSITE" id="PS51635"/>
    </source>
</evidence>
<accession>A0A1I7H7D1</accession>
<sequence>MADTVIGLALGSGGAKGFAHIGVLRALEEHEIPIHVVTGSSMGSLVGALYVTGMRPRFMERLAASLHVRHWLDLGIPKVGLVAGEKVHEMLRLLTHHATFEELERPFACVATDLLHRRKVILKTGSVADAVRASISIPGVFVPVVTEEGVLVDGGVLDRVPVAAARQLGADVVIGVDVAAVYRSRVPETVLDVVTMSIDVMQEHALRSSDNVPDVAIEPDVSDIGTSQFHRSAEAVAAGYQAAVASIPKIRAAIEAANAAP</sequence>
<protein>
    <submittedName>
        <fullName evidence="6">NTE family protein</fullName>
    </submittedName>
</protein>
<organism evidence="6 7">
    <name type="scientific">Alicyclobacillus macrosporangiidus</name>
    <dbReference type="NCBI Taxonomy" id="392015"/>
    <lineage>
        <taxon>Bacteria</taxon>
        <taxon>Bacillati</taxon>
        <taxon>Bacillota</taxon>
        <taxon>Bacilli</taxon>
        <taxon>Bacillales</taxon>
        <taxon>Alicyclobacillaceae</taxon>
        <taxon>Alicyclobacillus</taxon>
    </lineage>
</organism>
<dbReference type="Proteomes" id="UP000183508">
    <property type="component" value="Unassembled WGS sequence"/>
</dbReference>
<comment type="caution">
    <text evidence="4">Lacks conserved residue(s) required for the propagation of feature annotation.</text>
</comment>
<keyword evidence="7" id="KW-1185">Reference proteome</keyword>
<dbReference type="PANTHER" id="PTHR14226:SF76">
    <property type="entry name" value="NTE FAMILY PROTEIN RSSA"/>
    <property type="match status" value="1"/>
</dbReference>
<gene>
    <name evidence="6" type="ORF">SAMN05421543_10421</name>
</gene>
<dbReference type="Gene3D" id="3.40.1090.10">
    <property type="entry name" value="Cytosolic phospholipase A2 catalytic domain"/>
    <property type="match status" value="1"/>
</dbReference>
<proteinExistence type="predicted"/>
<name>A0A1I7H7D1_9BACL</name>
<evidence type="ECO:0000256" key="1">
    <source>
        <dbReference type="ARBA" id="ARBA00022801"/>
    </source>
</evidence>
<dbReference type="STRING" id="392015.SAMN05421543_10421"/>
<dbReference type="InterPro" id="IPR016035">
    <property type="entry name" value="Acyl_Trfase/lysoPLipase"/>
</dbReference>
<feature type="domain" description="PNPLA" evidence="5">
    <location>
        <begin position="8"/>
        <end position="166"/>
    </location>
</feature>
<dbReference type="PANTHER" id="PTHR14226">
    <property type="entry name" value="NEUROPATHY TARGET ESTERASE/SWISS CHEESE D.MELANOGASTER"/>
    <property type="match status" value="1"/>
</dbReference>
<evidence type="ECO:0000256" key="4">
    <source>
        <dbReference type="PROSITE-ProRule" id="PRU01161"/>
    </source>
</evidence>
<dbReference type="eggNOG" id="COG1752">
    <property type="taxonomic scope" value="Bacteria"/>
</dbReference>
<evidence type="ECO:0000256" key="2">
    <source>
        <dbReference type="ARBA" id="ARBA00022963"/>
    </source>
</evidence>
<feature type="short sequence motif" description="GXSXG" evidence="4">
    <location>
        <begin position="39"/>
        <end position="43"/>
    </location>
</feature>
<evidence type="ECO:0000313" key="6">
    <source>
        <dbReference type="EMBL" id="SFU56585.1"/>
    </source>
</evidence>
<keyword evidence="3 4" id="KW-0443">Lipid metabolism</keyword>
<feature type="active site" description="Proton acceptor" evidence="4">
    <location>
        <position position="153"/>
    </location>
</feature>
<keyword evidence="2 4" id="KW-0442">Lipid degradation</keyword>
<dbReference type="Pfam" id="PF01734">
    <property type="entry name" value="Patatin"/>
    <property type="match status" value="1"/>
</dbReference>
<evidence type="ECO:0000313" key="7">
    <source>
        <dbReference type="Proteomes" id="UP000183508"/>
    </source>
</evidence>
<dbReference type="GO" id="GO:0016042">
    <property type="term" value="P:lipid catabolic process"/>
    <property type="evidence" value="ECO:0007669"/>
    <property type="project" value="UniProtKB-UniRule"/>
</dbReference>
<dbReference type="GO" id="GO:0016787">
    <property type="term" value="F:hydrolase activity"/>
    <property type="evidence" value="ECO:0007669"/>
    <property type="project" value="UniProtKB-UniRule"/>
</dbReference>
<evidence type="ECO:0000256" key="3">
    <source>
        <dbReference type="ARBA" id="ARBA00023098"/>
    </source>
</evidence>
<reference evidence="7" key="1">
    <citation type="submission" date="2016-10" db="EMBL/GenBank/DDBJ databases">
        <authorList>
            <person name="Varghese N."/>
        </authorList>
    </citation>
    <scope>NUCLEOTIDE SEQUENCE [LARGE SCALE GENOMIC DNA]</scope>
    <source>
        <strain evidence="7">DSM 17980</strain>
    </source>
</reference>
<dbReference type="PROSITE" id="PS51635">
    <property type="entry name" value="PNPLA"/>
    <property type="match status" value="1"/>
</dbReference>